<dbReference type="AlphaFoldDB" id="A0A1P8W9W7"/>
<dbReference type="STRING" id="1891926.Fuma_00436"/>
<dbReference type="InterPro" id="IPR012338">
    <property type="entry name" value="Beta-lactam/transpept-like"/>
</dbReference>
<dbReference type="EC" id="3.1.1.-" evidence="2"/>
<evidence type="ECO:0000313" key="2">
    <source>
        <dbReference type="EMBL" id="APZ90852.1"/>
    </source>
</evidence>
<name>A0A1P8W9W7_9PLAN</name>
<protein>
    <submittedName>
        <fullName evidence="2">Esterase EstB</fullName>
        <ecNumber evidence="2">3.1.1.-</ecNumber>
    </submittedName>
</protein>
<organism evidence="2 3">
    <name type="scientific">Fuerstiella marisgermanici</name>
    <dbReference type="NCBI Taxonomy" id="1891926"/>
    <lineage>
        <taxon>Bacteria</taxon>
        <taxon>Pseudomonadati</taxon>
        <taxon>Planctomycetota</taxon>
        <taxon>Planctomycetia</taxon>
        <taxon>Planctomycetales</taxon>
        <taxon>Planctomycetaceae</taxon>
        <taxon>Fuerstiella</taxon>
    </lineage>
</organism>
<dbReference type="PANTHER" id="PTHR43283:SF3">
    <property type="entry name" value="BETA-LACTAMASE FAMILY PROTEIN (AFU_ORTHOLOGUE AFUA_5G07500)"/>
    <property type="match status" value="1"/>
</dbReference>
<dbReference type="OrthoDB" id="9770183at2"/>
<evidence type="ECO:0000259" key="1">
    <source>
        <dbReference type="Pfam" id="PF00144"/>
    </source>
</evidence>
<dbReference type="Gene3D" id="3.40.710.10">
    <property type="entry name" value="DD-peptidase/beta-lactamase superfamily"/>
    <property type="match status" value="1"/>
</dbReference>
<reference evidence="2 3" key="1">
    <citation type="journal article" date="2016" name="Front. Microbiol.">
        <title>Fuerstia marisgermanicae gen. nov., sp. nov., an Unusual Member of the Phylum Planctomycetes from the German Wadden Sea.</title>
        <authorList>
            <person name="Kohn T."/>
            <person name="Heuer A."/>
            <person name="Jogler M."/>
            <person name="Vollmers J."/>
            <person name="Boedeker C."/>
            <person name="Bunk B."/>
            <person name="Rast P."/>
            <person name="Borchert D."/>
            <person name="Glockner I."/>
            <person name="Freese H.M."/>
            <person name="Klenk H.P."/>
            <person name="Overmann J."/>
            <person name="Kaster A.K."/>
            <person name="Rohde M."/>
            <person name="Wiegand S."/>
            <person name="Jogler C."/>
        </authorList>
    </citation>
    <scope>NUCLEOTIDE SEQUENCE [LARGE SCALE GENOMIC DNA]</scope>
    <source>
        <strain evidence="2 3">NH11</strain>
    </source>
</reference>
<dbReference type="EMBL" id="CP017641">
    <property type="protein sequence ID" value="APZ90852.1"/>
    <property type="molecule type" value="Genomic_DNA"/>
</dbReference>
<keyword evidence="2" id="KW-0378">Hydrolase</keyword>
<accession>A0A1P8W9W7</accession>
<dbReference type="Pfam" id="PF00144">
    <property type="entry name" value="Beta-lactamase"/>
    <property type="match status" value="1"/>
</dbReference>
<gene>
    <name evidence="2" type="primary">estB_1</name>
    <name evidence="2" type="ORF">Fuma_00436</name>
</gene>
<dbReference type="GO" id="GO:0016787">
    <property type="term" value="F:hydrolase activity"/>
    <property type="evidence" value="ECO:0007669"/>
    <property type="project" value="UniProtKB-KW"/>
</dbReference>
<dbReference type="RefSeq" id="WP_077022688.1">
    <property type="nucleotide sequence ID" value="NZ_CP017641.1"/>
</dbReference>
<dbReference type="Proteomes" id="UP000187735">
    <property type="component" value="Chromosome"/>
</dbReference>
<proteinExistence type="predicted"/>
<dbReference type="SUPFAM" id="SSF56601">
    <property type="entry name" value="beta-lactamase/transpeptidase-like"/>
    <property type="match status" value="1"/>
</dbReference>
<evidence type="ECO:0000313" key="3">
    <source>
        <dbReference type="Proteomes" id="UP000187735"/>
    </source>
</evidence>
<dbReference type="InterPro" id="IPR050789">
    <property type="entry name" value="Diverse_Enzym_Activities"/>
</dbReference>
<sequence>MLQDLPETTAAIQNGIERQMHTGVQVYVSLNGQPVVNDAIGMATADRAMSSETIMLWRSAGKPITAAAICRLWEQGDLSLDSPLSEYLPEAAHSVLGDVTIQQILTHTSGIPLIDTHWPTAGWDDIVARIERQVTHVGSLTDDGAYQPQSTWFLLGEILQRTDAAQRKFQDIVADDVLQAIGIREAWCGLPESLLPEIQERLPDFYVREKGRLVHSDYGTPPWLTQPSPGGNMRGPVRELGRFYEMLLHDGKVADGGHYLQPATVASMTSRHRTDTHDTTFQHAVDFGLGLIIDSNHHGHATVPYGFGQYCSERTFGHGGAQCAMGFCDPDAKLVVAWAANGFCGEGQHQRRNRAINEAVYQDLGLAKQR</sequence>
<feature type="domain" description="Beta-lactamase-related" evidence="1">
    <location>
        <begin position="11"/>
        <end position="360"/>
    </location>
</feature>
<keyword evidence="3" id="KW-1185">Reference proteome</keyword>
<dbReference type="InterPro" id="IPR001466">
    <property type="entry name" value="Beta-lactam-related"/>
</dbReference>
<dbReference type="KEGG" id="fmr:Fuma_00436"/>
<dbReference type="PANTHER" id="PTHR43283">
    <property type="entry name" value="BETA-LACTAMASE-RELATED"/>
    <property type="match status" value="1"/>
</dbReference>